<evidence type="ECO:0000256" key="1">
    <source>
        <dbReference type="SAM" id="MobiDB-lite"/>
    </source>
</evidence>
<keyword evidence="2" id="KW-0472">Membrane</keyword>
<keyword evidence="4" id="KW-1185">Reference proteome</keyword>
<keyword evidence="2" id="KW-0812">Transmembrane</keyword>
<feature type="region of interest" description="Disordered" evidence="1">
    <location>
        <begin position="276"/>
        <end position="367"/>
    </location>
</feature>
<keyword evidence="2" id="KW-1133">Transmembrane helix</keyword>
<feature type="compositionally biased region" description="Polar residues" evidence="1">
    <location>
        <begin position="276"/>
        <end position="301"/>
    </location>
</feature>
<dbReference type="GeneID" id="14865808"/>
<proteinExistence type="predicted"/>
<dbReference type="EMBL" id="GL883029">
    <property type="protein sequence ID" value="EGG13747.1"/>
    <property type="molecule type" value="Genomic_DNA"/>
</dbReference>
<feature type="transmembrane region" description="Helical" evidence="2">
    <location>
        <begin position="29"/>
        <end position="47"/>
    </location>
</feature>
<dbReference type="AlphaFoldDB" id="F4QDB9"/>
<feature type="region of interest" description="Disordered" evidence="1">
    <location>
        <begin position="151"/>
        <end position="221"/>
    </location>
</feature>
<feature type="compositionally biased region" description="Polar residues" evidence="1">
    <location>
        <begin position="308"/>
        <end position="324"/>
    </location>
</feature>
<evidence type="ECO:0000313" key="4">
    <source>
        <dbReference type="Proteomes" id="UP000007797"/>
    </source>
</evidence>
<sequence>MSQSNNNIDIYSGHLKTRLQALFRSTNKVLSEFVSSLTFTIILIVIYRQDPHKRMVDMPDLALKAEEFESICDEMYTCIEINKQNIILNNLFESPIELKQEPEDSYYRLATKTHSARETRKTIERFSKQLELNHQQLQKYLQQIREEDAIDKQRQQQEQEKQIKQQQQPSSSEDTSMQMDHHQQQQSLEQQQQQDHNNQVGGDQMDHGGDNNNNKQVDTPITASTNMVENATSSTTPSMIMEASTPTINTTDVDMTSSGGGGGDVLNVASHLFKSSTGMPQTDSPGISMYSPQNQLKSSSGGIEKQTADTPQQHLSSDTPSQQHLLFPSSPAAISKKDDDLIADPSPLKEQEIPTPPSNTSSNMEHHRQVTIDLDEEIEQSPPPNQAINVDDDDDDAEFEMVEAMGPPIDEVEAMIQHETQDQ</sequence>
<feature type="compositionally biased region" description="Basic and acidic residues" evidence="1">
    <location>
        <begin position="151"/>
        <end position="163"/>
    </location>
</feature>
<reference evidence="4" key="1">
    <citation type="journal article" date="2011" name="Genome Res.">
        <title>Phylogeny-wide analysis of social amoeba genomes highlights ancient origins for complex intercellular communication.</title>
        <authorList>
            <person name="Heidel A.J."/>
            <person name="Lawal H.M."/>
            <person name="Felder M."/>
            <person name="Schilde C."/>
            <person name="Helps N.R."/>
            <person name="Tunggal B."/>
            <person name="Rivero F."/>
            <person name="John U."/>
            <person name="Schleicher M."/>
            <person name="Eichinger L."/>
            <person name="Platzer M."/>
            <person name="Noegel A.A."/>
            <person name="Schaap P."/>
            <person name="Gloeckner G."/>
        </authorList>
    </citation>
    <scope>NUCLEOTIDE SEQUENCE [LARGE SCALE GENOMIC DNA]</scope>
    <source>
        <strain evidence="4">SH3</strain>
    </source>
</reference>
<gene>
    <name evidence="3" type="ORF">DFA_11508</name>
</gene>
<dbReference type="Proteomes" id="UP000007797">
    <property type="component" value="Unassembled WGS sequence"/>
</dbReference>
<dbReference type="RefSeq" id="XP_004350454.1">
    <property type="nucleotide sequence ID" value="XM_004350403.1"/>
</dbReference>
<evidence type="ECO:0000313" key="3">
    <source>
        <dbReference type="EMBL" id="EGG13747.1"/>
    </source>
</evidence>
<name>F4QDB9_CACFS</name>
<protein>
    <submittedName>
        <fullName evidence="3">Uncharacterized protein</fullName>
    </submittedName>
</protein>
<accession>F4QDB9</accession>
<evidence type="ECO:0000256" key="2">
    <source>
        <dbReference type="SAM" id="Phobius"/>
    </source>
</evidence>
<dbReference type="KEGG" id="dfa:DFA_11508"/>
<feature type="compositionally biased region" description="Low complexity" evidence="1">
    <location>
        <begin position="164"/>
        <end position="199"/>
    </location>
</feature>
<organism evidence="3 4">
    <name type="scientific">Cavenderia fasciculata</name>
    <name type="common">Slime mold</name>
    <name type="synonym">Dictyostelium fasciculatum</name>
    <dbReference type="NCBI Taxonomy" id="261658"/>
    <lineage>
        <taxon>Eukaryota</taxon>
        <taxon>Amoebozoa</taxon>
        <taxon>Evosea</taxon>
        <taxon>Eumycetozoa</taxon>
        <taxon>Dictyostelia</taxon>
        <taxon>Acytosteliales</taxon>
        <taxon>Cavenderiaceae</taxon>
        <taxon>Cavenderia</taxon>
    </lineage>
</organism>
<feature type="compositionally biased region" description="Polar residues" evidence="1">
    <location>
        <begin position="210"/>
        <end position="221"/>
    </location>
</feature>